<keyword evidence="6" id="KW-0067">ATP-binding</keyword>
<evidence type="ECO:0008006" key="13">
    <source>
        <dbReference type="Google" id="ProtNLM"/>
    </source>
</evidence>
<evidence type="ECO:0000259" key="8">
    <source>
        <dbReference type="Pfam" id="PF18052"/>
    </source>
</evidence>
<keyword evidence="3" id="KW-0677">Repeat</keyword>
<dbReference type="GO" id="GO:0006952">
    <property type="term" value="P:defense response"/>
    <property type="evidence" value="ECO:0007669"/>
    <property type="project" value="UniProtKB-KW"/>
</dbReference>
<dbReference type="Proteomes" id="UP000008021">
    <property type="component" value="Chromosome 4"/>
</dbReference>
<keyword evidence="12" id="KW-1185">Reference proteome</keyword>
<dbReference type="Pfam" id="PF23559">
    <property type="entry name" value="WHD_DRP"/>
    <property type="match status" value="1"/>
</dbReference>
<dbReference type="Gramene" id="OMERI04G09120.1">
    <property type="protein sequence ID" value="OMERI04G09120.1"/>
    <property type="gene ID" value="OMERI04G09120"/>
</dbReference>
<dbReference type="EnsemblPlants" id="OMERI04G09120.1">
    <property type="protein sequence ID" value="OMERI04G09120.1"/>
    <property type="gene ID" value="OMERI04G09120"/>
</dbReference>
<keyword evidence="5" id="KW-0611">Plant defense</keyword>
<dbReference type="PANTHER" id="PTHR36766">
    <property type="entry name" value="PLANT BROAD-SPECTRUM MILDEW RESISTANCE PROTEIN RPW8"/>
    <property type="match status" value="1"/>
</dbReference>
<dbReference type="Gene3D" id="1.20.5.4130">
    <property type="match status" value="1"/>
</dbReference>
<evidence type="ECO:0000259" key="10">
    <source>
        <dbReference type="Pfam" id="PF25019"/>
    </source>
</evidence>
<protein>
    <recommendedName>
        <fullName evidence="13">Rx N-terminal domain-containing protein</fullName>
    </recommendedName>
</protein>
<dbReference type="AlphaFoldDB" id="A0A0E0DD89"/>
<feature type="domain" description="R13L1/DRL21-like LRR repeat region" evidence="10">
    <location>
        <begin position="562"/>
        <end position="681"/>
    </location>
</feature>
<evidence type="ECO:0000256" key="4">
    <source>
        <dbReference type="ARBA" id="ARBA00022741"/>
    </source>
</evidence>
<evidence type="ECO:0000259" key="9">
    <source>
        <dbReference type="Pfam" id="PF23559"/>
    </source>
</evidence>
<feature type="domain" description="NB-ARC" evidence="7">
    <location>
        <begin position="189"/>
        <end position="270"/>
    </location>
</feature>
<dbReference type="Pfam" id="PF25019">
    <property type="entry name" value="LRR_R13L1-DRL21"/>
    <property type="match status" value="1"/>
</dbReference>
<dbReference type="HOGENOM" id="CLU_000837_8_8_1"/>
<dbReference type="Gene3D" id="3.80.10.10">
    <property type="entry name" value="Ribonuclease Inhibitor"/>
    <property type="match status" value="4"/>
</dbReference>
<dbReference type="SUPFAM" id="SSF52540">
    <property type="entry name" value="P-loop containing nucleoside triphosphate hydrolases"/>
    <property type="match status" value="1"/>
</dbReference>
<dbReference type="PANTHER" id="PTHR36766:SF40">
    <property type="entry name" value="DISEASE RESISTANCE PROTEIN RGA3"/>
    <property type="match status" value="1"/>
</dbReference>
<sequence>MAMAFASKSVAVSAISMIVRKSFDYLEKYAKAEGMKLVQERLERTLPQVQVVFDAIDMERIRDQSEALDAWLWQLRDAVEEAEDALDEVEYYKLEKKVKTRGNKVSSSLYKCKRVVVQQFNSTFKAGTFKRLLDAIRKLDEVVVGVERFVRLVDRLDSCTLRHICHQEVSNPRETSSFSVDEIVIGRDTERDQIVEWLVEQDNVQDHDVCSVNALSIVGIGGMGKTTLAQAVYNDQRVKQCFDQAMWICVSNDFDVPALTKKIIQEITREDIVERVLGGRTKSLRLEGLHEKDLLAIFNRHAFFEVNPNDYFNLQEIGKKITRKLSGCPLAAKIMGLIQLSANENQRPEDIGEFYLGILTKKSFFELQLKKSTNLYEGYGECTNEYYVMHDLLHELARTVSRKECMRISSDEYGSIPRTVRHAAISIVNHVVITDFSSLKNLRTLLISFDKTIHERDQWIVLKKMLKSATKLRVVHIQNSSLFKLPDKFGNLMHLRYLYHSESQKKLNRCLLVSWRLGNLISLRHIYFSGTIYGFSPYIGHLTSLQDLHDVNVPPKCGFIASELMDLKDLRYLCIRCLENVNADEASLAKLGEKENLIMLSLTWKNSQQESDTEERVLNNLQPHMNLTKLKIKGYNGSRSPCWLGNTTIINLTYLYISNCSYWQHLPPLGELPSLKYLYLICLNSVKRIDSSFYGCERPFGFPSLEYLFIEHLPALEEWVEMEGEHLFPRLKALVVRHCKELRNVPALPSTVTYLEMDSVGLTTLHEPYVPNETAETQKPSLSRLKICHCPYLETLEQLNQFLSLEELHIEHCENLLQLPMDHLQMLPFLKHMTVLGCPKLMVPPATIRLPLPMKKLHVGSCGTYETWLVNSLCGLTSLTTLMLYGCDIAALPPVEVCKSLIALSCLEIVSCHELADLNGMEELTSLTELKVIGCNKLEKLPVVSSQQFQASEHNQVVTACTSYLRKLKRLQISDPFVLQWAPLRSVTSVTNMTINSCRCLPEEWLMQNCNHLQRFGVMDASHLEFLPSIMASLTSLESLQFSRAMLIQSLPELPSSLWRLQILGCNPVLMRRCRKSRGRDWHKIAHIPDLRIVEDDTKGRTQLTRFGVFDASHLVFLPSIMASLTFLESLQFAEGMLIQSLPELPSSLWALQIFGCQESKGHDWHKIAHIPYLRIEQDSASQCKVAAASTHRQFITTKRNLDGCFSGV</sequence>
<dbReference type="GO" id="GO:0005524">
    <property type="term" value="F:ATP binding"/>
    <property type="evidence" value="ECO:0007669"/>
    <property type="project" value="UniProtKB-KW"/>
</dbReference>
<feature type="domain" description="Disease resistance protein winged helix" evidence="9">
    <location>
        <begin position="336"/>
        <end position="397"/>
    </location>
</feature>
<evidence type="ECO:0000256" key="5">
    <source>
        <dbReference type="ARBA" id="ARBA00022821"/>
    </source>
</evidence>
<evidence type="ECO:0000256" key="2">
    <source>
        <dbReference type="ARBA" id="ARBA00022614"/>
    </source>
</evidence>
<keyword evidence="4" id="KW-0547">Nucleotide-binding</keyword>
<evidence type="ECO:0000313" key="12">
    <source>
        <dbReference type="Proteomes" id="UP000008021"/>
    </source>
</evidence>
<dbReference type="Pfam" id="PF18052">
    <property type="entry name" value="Rx_N"/>
    <property type="match status" value="1"/>
</dbReference>
<dbReference type="SUPFAM" id="SSF52058">
    <property type="entry name" value="L domain-like"/>
    <property type="match status" value="2"/>
</dbReference>
<dbReference type="GO" id="GO:0051707">
    <property type="term" value="P:response to other organism"/>
    <property type="evidence" value="ECO:0007669"/>
    <property type="project" value="UniProtKB-ARBA"/>
</dbReference>
<evidence type="ECO:0000259" key="7">
    <source>
        <dbReference type="Pfam" id="PF00931"/>
    </source>
</evidence>
<evidence type="ECO:0000256" key="6">
    <source>
        <dbReference type="ARBA" id="ARBA00022840"/>
    </source>
</evidence>
<keyword evidence="2" id="KW-0433">Leucine-rich repeat</keyword>
<dbReference type="InterPro" id="IPR058922">
    <property type="entry name" value="WHD_DRP"/>
</dbReference>
<dbReference type="STRING" id="40149.A0A0E0DD89"/>
<dbReference type="GO" id="GO:0043531">
    <property type="term" value="F:ADP binding"/>
    <property type="evidence" value="ECO:0007669"/>
    <property type="project" value="InterPro"/>
</dbReference>
<comment type="similarity">
    <text evidence="1">Belongs to the disease resistance NB-LRR family.</text>
</comment>
<dbReference type="InterPro" id="IPR032675">
    <property type="entry name" value="LRR_dom_sf"/>
</dbReference>
<dbReference type="InterPro" id="IPR027417">
    <property type="entry name" value="P-loop_NTPase"/>
</dbReference>
<reference evidence="11" key="1">
    <citation type="submission" date="2015-04" db="UniProtKB">
        <authorList>
            <consortium name="EnsemblPlants"/>
        </authorList>
    </citation>
    <scope>IDENTIFICATION</scope>
</reference>
<reference evidence="11" key="2">
    <citation type="submission" date="2018-05" db="EMBL/GenBank/DDBJ databases">
        <title>OmerRS3 (Oryza meridionalis Reference Sequence Version 3).</title>
        <authorList>
            <person name="Zhang J."/>
            <person name="Kudrna D."/>
            <person name="Lee S."/>
            <person name="Talag J."/>
            <person name="Welchert J."/>
            <person name="Wing R.A."/>
        </authorList>
    </citation>
    <scope>NUCLEOTIDE SEQUENCE [LARGE SCALE GENOMIC DNA]</scope>
    <source>
        <strain evidence="11">cv. OR44</strain>
    </source>
</reference>
<dbReference type="Gene3D" id="3.40.50.300">
    <property type="entry name" value="P-loop containing nucleotide triphosphate hydrolases"/>
    <property type="match status" value="1"/>
</dbReference>
<dbReference type="InterPro" id="IPR002182">
    <property type="entry name" value="NB-ARC"/>
</dbReference>
<proteinExistence type="inferred from homology"/>
<dbReference type="eggNOG" id="KOG4658">
    <property type="taxonomic scope" value="Eukaryota"/>
</dbReference>
<evidence type="ECO:0000256" key="1">
    <source>
        <dbReference type="ARBA" id="ARBA00008894"/>
    </source>
</evidence>
<accession>A0A0E0DD89</accession>
<name>A0A0E0DD89_9ORYZ</name>
<organism evidence="11">
    <name type="scientific">Oryza meridionalis</name>
    <dbReference type="NCBI Taxonomy" id="40149"/>
    <lineage>
        <taxon>Eukaryota</taxon>
        <taxon>Viridiplantae</taxon>
        <taxon>Streptophyta</taxon>
        <taxon>Embryophyta</taxon>
        <taxon>Tracheophyta</taxon>
        <taxon>Spermatophyta</taxon>
        <taxon>Magnoliopsida</taxon>
        <taxon>Liliopsida</taxon>
        <taxon>Poales</taxon>
        <taxon>Poaceae</taxon>
        <taxon>BOP clade</taxon>
        <taxon>Oryzoideae</taxon>
        <taxon>Oryzeae</taxon>
        <taxon>Oryzinae</taxon>
        <taxon>Oryza</taxon>
    </lineage>
</organism>
<dbReference type="InterPro" id="IPR041118">
    <property type="entry name" value="Rx_N"/>
</dbReference>
<evidence type="ECO:0000313" key="11">
    <source>
        <dbReference type="EnsemblPlants" id="OMERI04G09120.1"/>
    </source>
</evidence>
<feature type="domain" description="Disease resistance N-terminal" evidence="8">
    <location>
        <begin position="14"/>
        <end position="101"/>
    </location>
</feature>
<dbReference type="InterPro" id="IPR056789">
    <property type="entry name" value="LRR_R13L1-DRL21"/>
</dbReference>
<dbReference type="Pfam" id="PF00931">
    <property type="entry name" value="NB-ARC"/>
    <property type="match status" value="1"/>
</dbReference>
<evidence type="ECO:0000256" key="3">
    <source>
        <dbReference type="ARBA" id="ARBA00022737"/>
    </source>
</evidence>